<proteinExistence type="predicted"/>
<dbReference type="AlphaFoldDB" id="A0AAP0NSA0"/>
<keyword evidence="2" id="KW-1185">Reference proteome</keyword>
<organism evidence="1 2">
    <name type="scientific">Stephania japonica</name>
    <dbReference type="NCBI Taxonomy" id="461633"/>
    <lineage>
        <taxon>Eukaryota</taxon>
        <taxon>Viridiplantae</taxon>
        <taxon>Streptophyta</taxon>
        <taxon>Embryophyta</taxon>
        <taxon>Tracheophyta</taxon>
        <taxon>Spermatophyta</taxon>
        <taxon>Magnoliopsida</taxon>
        <taxon>Ranunculales</taxon>
        <taxon>Menispermaceae</taxon>
        <taxon>Menispermoideae</taxon>
        <taxon>Cissampelideae</taxon>
        <taxon>Stephania</taxon>
    </lineage>
</organism>
<dbReference type="EMBL" id="JBBNAE010000006">
    <property type="protein sequence ID" value="KAK9115870.1"/>
    <property type="molecule type" value="Genomic_DNA"/>
</dbReference>
<dbReference type="Proteomes" id="UP001417504">
    <property type="component" value="Unassembled WGS sequence"/>
</dbReference>
<evidence type="ECO:0000313" key="1">
    <source>
        <dbReference type="EMBL" id="KAK9115870.1"/>
    </source>
</evidence>
<name>A0AAP0NSA0_9MAGN</name>
<reference evidence="1 2" key="1">
    <citation type="submission" date="2024-01" db="EMBL/GenBank/DDBJ databases">
        <title>Genome assemblies of Stephania.</title>
        <authorList>
            <person name="Yang L."/>
        </authorList>
    </citation>
    <scope>NUCLEOTIDE SEQUENCE [LARGE SCALE GENOMIC DNA]</scope>
    <source>
        <strain evidence="1">QJT</strain>
        <tissue evidence="1">Leaf</tissue>
    </source>
</reference>
<comment type="caution">
    <text evidence="1">The sequence shown here is derived from an EMBL/GenBank/DDBJ whole genome shotgun (WGS) entry which is preliminary data.</text>
</comment>
<accession>A0AAP0NSA0</accession>
<gene>
    <name evidence="1" type="ORF">Sjap_014817</name>
</gene>
<protein>
    <submittedName>
        <fullName evidence="1">Uncharacterized protein</fullName>
    </submittedName>
</protein>
<evidence type="ECO:0000313" key="2">
    <source>
        <dbReference type="Proteomes" id="UP001417504"/>
    </source>
</evidence>
<sequence>MHSECCFVNTPTTVPSSFRTTPPTPQKPALRMHDRGVRVQLKVMAGRRLPDPLP</sequence>